<feature type="compositionally biased region" description="Polar residues" evidence="8">
    <location>
        <begin position="1"/>
        <end position="28"/>
    </location>
</feature>
<comment type="subcellular location">
    <subcellularLocation>
        <location evidence="1">Nucleus</location>
    </subcellularLocation>
</comment>
<dbReference type="InterPro" id="IPR056436">
    <property type="entry name" value="Znf-C2H2_ZIC1-5/GLI1-3-like"/>
</dbReference>
<evidence type="ECO:0000313" key="11">
    <source>
        <dbReference type="Proteomes" id="UP000070444"/>
    </source>
</evidence>
<dbReference type="SMART" id="SM00355">
    <property type="entry name" value="ZnF_C2H2"/>
    <property type="match status" value="3"/>
</dbReference>
<evidence type="ECO:0000256" key="2">
    <source>
        <dbReference type="ARBA" id="ARBA00022723"/>
    </source>
</evidence>
<evidence type="ECO:0000313" key="10">
    <source>
        <dbReference type="EMBL" id="KXN64796.1"/>
    </source>
</evidence>
<sequence>MSLEYSSDNESPLSELSSPIHHNNTSQARAADSNAKHKCNWEDCKERFTDIKDLVYHLSEVHVGRNHSQYACRWRDCPRYDQVQNSRFSLTIHLRSHTGERPYLCSFPGCTRDFSRSDALSKHMQSYHPDFVYIRSNGMPSNYPANPQKPSIKKMNETHNHSSTSNLDSMIKDILDDRTSEAPHQASREHSPEGEEFTLDNLPPTLKHNYTHMTDKQKYIMTSKAYKYLKRLRENQEDEYKYVKHQIKLLKFENLLLVEALNGETSGNI</sequence>
<reference evidence="10 11" key="1">
    <citation type="journal article" date="2015" name="Genome Biol. Evol.">
        <title>Phylogenomic analyses indicate that early fungi evolved digesting cell walls of algal ancestors of land plants.</title>
        <authorList>
            <person name="Chang Y."/>
            <person name="Wang S."/>
            <person name="Sekimoto S."/>
            <person name="Aerts A.L."/>
            <person name="Choi C."/>
            <person name="Clum A."/>
            <person name="LaButti K.M."/>
            <person name="Lindquist E.A."/>
            <person name="Yee Ngan C."/>
            <person name="Ohm R.A."/>
            <person name="Salamov A.A."/>
            <person name="Grigoriev I.V."/>
            <person name="Spatafora J.W."/>
            <person name="Berbee M.L."/>
        </authorList>
    </citation>
    <scope>NUCLEOTIDE SEQUENCE [LARGE SCALE GENOMIC DNA]</scope>
    <source>
        <strain evidence="10 11">NRRL 28638</strain>
    </source>
</reference>
<feature type="region of interest" description="Disordered" evidence="8">
    <location>
        <begin position="147"/>
        <end position="201"/>
    </location>
</feature>
<dbReference type="PROSITE" id="PS00028">
    <property type="entry name" value="ZINC_FINGER_C2H2_1"/>
    <property type="match status" value="2"/>
</dbReference>
<accession>A0A137NPX7</accession>
<keyword evidence="2" id="KW-0479">Metal-binding</keyword>
<feature type="domain" description="C2H2-type" evidence="9">
    <location>
        <begin position="75"/>
        <end position="102"/>
    </location>
</feature>
<dbReference type="OrthoDB" id="3214149at2759"/>
<dbReference type="GO" id="GO:0005634">
    <property type="term" value="C:nucleus"/>
    <property type="evidence" value="ECO:0007669"/>
    <property type="project" value="UniProtKB-SubCell"/>
</dbReference>
<dbReference type="PANTHER" id="PTHR45718:SF4">
    <property type="entry name" value="TRANSCRIPTIONAL ACTIVATOR CUBITUS INTERRUPTUS"/>
    <property type="match status" value="1"/>
</dbReference>
<feature type="domain" description="C2H2-type" evidence="9">
    <location>
        <begin position="37"/>
        <end position="67"/>
    </location>
</feature>
<dbReference type="Pfam" id="PF23561">
    <property type="entry name" value="zf-C2H2_15"/>
    <property type="match status" value="1"/>
</dbReference>
<dbReference type="InterPro" id="IPR043359">
    <property type="entry name" value="GLI-like"/>
</dbReference>
<dbReference type="SUPFAM" id="SSF57667">
    <property type="entry name" value="beta-beta-alpha zinc fingers"/>
    <property type="match status" value="2"/>
</dbReference>
<evidence type="ECO:0000256" key="1">
    <source>
        <dbReference type="ARBA" id="ARBA00004123"/>
    </source>
</evidence>
<evidence type="ECO:0000256" key="7">
    <source>
        <dbReference type="PROSITE-ProRule" id="PRU00042"/>
    </source>
</evidence>
<gene>
    <name evidence="10" type="ORF">CONCODRAFT_80913</name>
</gene>
<dbReference type="PANTHER" id="PTHR45718">
    <property type="entry name" value="TRANSCRIPTIONAL ACTIVATOR CUBITUS INTERRUPTUS"/>
    <property type="match status" value="1"/>
</dbReference>
<dbReference type="STRING" id="796925.A0A137NPX7"/>
<evidence type="ECO:0000256" key="4">
    <source>
        <dbReference type="ARBA" id="ARBA00022771"/>
    </source>
</evidence>
<organism evidence="10 11">
    <name type="scientific">Conidiobolus coronatus (strain ATCC 28846 / CBS 209.66 / NRRL 28638)</name>
    <name type="common">Delacroixia coronata</name>
    <dbReference type="NCBI Taxonomy" id="796925"/>
    <lineage>
        <taxon>Eukaryota</taxon>
        <taxon>Fungi</taxon>
        <taxon>Fungi incertae sedis</taxon>
        <taxon>Zoopagomycota</taxon>
        <taxon>Entomophthoromycotina</taxon>
        <taxon>Entomophthoromycetes</taxon>
        <taxon>Entomophthorales</taxon>
        <taxon>Ancylistaceae</taxon>
        <taxon>Conidiobolus</taxon>
    </lineage>
</organism>
<dbReference type="AlphaFoldDB" id="A0A137NPX7"/>
<dbReference type="GO" id="GO:0000978">
    <property type="term" value="F:RNA polymerase II cis-regulatory region sequence-specific DNA binding"/>
    <property type="evidence" value="ECO:0007669"/>
    <property type="project" value="TreeGrafter"/>
</dbReference>
<name>A0A137NPX7_CONC2</name>
<evidence type="ECO:0000256" key="8">
    <source>
        <dbReference type="SAM" id="MobiDB-lite"/>
    </source>
</evidence>
<keyword evidence="6" id="KW-0539">Nucleus</keyword>
<keyword evidence="11" id="KW-1185">Reference proteome</keyword>
<dbReference type="Proteomes" id="UP000070444">
    <property type="component" value="Unassembled WGS sequence"/>
</dbReference>
<dbReference type="PROSITE" id="PS50157">
    <property type="entry name" value="ZINC_FINGER_C2H2_2"/>
    <property type="match status" value="3"/>
</dbReference>
<feature type="region of interest" description="Disordered" evidence="8">
    <location>
        <begin position="1"/>
        <end position="32"/>
    </location>
</feature>
<dbReference type="InterPro" id="IPR013087">
    <property type="entry name" value="Znf_C2H2_type"/>
</dbReference>
<dbReference type="GO" id="GO:0008270">
    <property type="term" value="F:zinc ion binding"/>
    <property type="evidence" value="ECO:0007669"/>
    <property type="project" value="UniProtKB-KW"/>
</dbReference>
<evidence type="ECO:0000256" key="5">
    <source>
        <dbReference type="ARBA" id="ARBA00022833"/>
    </source>
</evidence>
<evidence type="ECO:0000259" key="9">
    <source>
        <dbReference type="PROSITE" id="PS50157"/>
    </source>
</evidence>
<evidence type="ECO:0000256" key="3">
    <source>
        <dbReference type="ARBA" id="ARBA00022737"/>
    </source>
</evidence>
<feature type="compositionally biased region" description="Basic and acidic residues" evidence="8">
    <location>
        <begin position="170"/>
        <end position="193"/>
    </location>
</feature>
<evidence type="ECO:0000256" key="6">
    <source>
        <dbReference type="ARBA" id="ARBA00023242"/>
    </source>
</evidence>
<proteinExistence type="predicted"/>
<keyword evidence="4 7" id="KW-0863">Zinc-finger</keyword>
<dbReference type="Gene3D" id="3.30.160.60">
    <property type="entry name" value="Classic Zinc Finger"/>
    <property type="match status" value="2"/>
</dbReference>
<dbReference type="GO" id="GO:0000981">
    <property type="term" value="F:DNA-binding transcription factor activity, RNA polymerase II-specific"/>
    <property type="evidence" value="ECO:0007669"/>
    <property type="project" value="TreeGrafter"/>
</dbReference>
<keyword evidence="3" id="KW-0677">Repeat</keyword>
<protein>
    <recommendedName>
        <fullName evidence="9">C2H2-type domain-containing protein</fullName>
    </recommendedName>
</protein>
<dbReference type="EMBL" id="KQ965168">
    <property type="protein sequence ID" value="KXN64796.1"/>
    <property type="molecule type" value="Genomic_DNA"/>
</dbReference>
<keyword evidence="5" id="KW-0862">Zinc</keyword>
<feature type="domain" description="C2H2-type" evidence="9">
    <location>
        <begin position="103"/>
        <end position="128"/>
    </location>
</feature>
<dbReference type="InterPro" id="IPR036236">
    <property type="entry name" value="Znf_C2H2_sf"/>
</dbReference>